<dbReference type="AlphaFoldDB" id="A0A814SGJ6"/>
<dbReference type="EMBL" id="CAJNOJ010000117">
    <property type="protein sequence ID" value="CAF1147142.1"/>
    <property type="molecule type" value="Genomic_DNA"/>
</dbReference>
<organism evidence="1 2">
    <name type="scientific">Adineta ricciae</name>
    <name type="common">Rotifer</name>
    <dbReference type="NCBI Taxonomy" id="249248"/>
    <lineage>
        <taxon>Eukaryota</taxon>
        <taxon>Metazoa</taxon>
        <taxon>Spiralia</taxon>
        <taxon>Gnathifera</taxon>
        <taxon>Rotifera</taxon>
        <taxon>Eurotatoria</taxon>
        <taxon>Bdelloidea</taxon>
        <taxon>Adinetida</taxon>
        <taxon>Adinetidae</taxon>
        <taxon>Adineta</taxon>
    </lineage>
</organism>
<sequence length="92" mass="10483">MNSRNVYFFHQNVVNGLKISLLTIDRSISPFQLSIARAFLISNMNFTINADSIVFCILYISGSGTCLFIKEQSKIGFLCTTWPTRIQIKDAW</sequence>
<reference evidence="1" key="1">
    <citation type="submission" date="2021-02" db="EMBL/GenBank/DDBJ databases">
        <authorList>
            <person name="Nowell W R."/>
        </authorList>
    </citation>
    <scope>NUCLEOTIDE SEQUENCE</scope>
</reference>
<dbReference type="Proteomes" id="UP000663852">
    <property type="component" value="Unassembled WGS sequence"/>
</dbReference>
<gene>
    <name evidence="1" type="ORF">EDS130_LOCUS22403</name>
</gene>
<comment type="caution">
    <text evidence="1">The sequence shown here is derived from an EMBL/GenBank/DDBJ whole genome shotgun (WGS) entry which is preliminary data.</text>
</comment>
<name>A0A814SGJ6_ADIRI</name>
<proteinExistence type="predicted"/>
<accession>A0A814SGJ6</accession>
<evidence type="ECO:0000313" key="2">
    <source>
        <dbReference type="Proteomes" id="UP000663852"/>
    </source>
</evidence>
<evidence type="ECO:0000313" key="1">
    <source>
        <dbReference type="EMBL" id="CAF1147142.1"/>
    </source>
</evidence>
<protein>
    <submittedName>
        <fullName evidence="1">Uncharacterized protein</fullName>
    </submittedName>
</protein>